<gene>
    <name evidence="2" type="ORF">K470DRAFT_267101</name>
</gene>
<evidence type="ECO:0000313" key="2">
    <source>
        <dbReference type="EMBL" id="KAF2857072.1"/>
    </source>
</evidence>
<proteinExistence type="predicted"/>
<evidence type="ECO:0000256" key="1">
    <source>
        <dbReference type="SAM" id="Phobius"/>
    </source>
</evidence>
<organism evidence="2 3">
    <name type="scientific">Piedraia hortae CBS 480.64</name>
    <dbReference type="NCBI Taxonomy" id="1314780"/>
    <lineage>
        <taxon>Eukaryota</taxon>
        <taxon>Fungi</taxon>
        <taxon>Dikarya</taxon>
        <taxon>Ascomycota</taxon>
        <taxon>Pezizomycotina</taxon>
        <taxon>Dothideomycetes</taxon>
        <taxon>Dothideomycetidae</taxon>
        <taxon>Capnodiales</taxon>
        <taxon>Piedraiaceae</taxon>
        <taxon>Piedraia</taxon>
    </lineage>
</organism>
<sequence length="202" mass="22730">MSERISHNRMLFPGIDNYRLNPHFPALLSSIPFSHQSLSHILSNSHQRQWHPCPPYRPGLNRARFLKSTITLYIATLLSALVAVLLISRDLPEVENTSLPPNPPTSTSGISCFGSLTAHAEQQCKQGLKPRRAASQYACAHPRSTRAPPQVIIKTKTFLVRVVVFISEVVKEEGTYRGEERFTRKSVQRLGETLSYVLAEQE</sequence>
<keyword evidence="1" id="KW-1133">Transmembrane helix</keyword>
<dbReference type="Proteomes" id="UP000799421">
    <property type="component" value="Unassembled WGS sequence"/>
</dbReference>
<keyword evidence="1" id="KW-0472">Membrane</keyword>
<keyword evidence="1" id="KW-0812">Transmembrane</keyword>
<keyword evidence="3" id="KW-1185">Reference proteome</keyword>
<evidence type="ECO:0000313" key="3">
    <source>
        <dbReference type="Proteomes" id="UP000799421"/>
    </source>
</evidence>
<name>A0A6A7BPC7_9PEZI</name>
<dbReference type="EMBL" id="MU006073">
    <property type="protein sequence ID" value="KAF2857072.1"/>
    <property type="molecule type" value="Genomic_DNA"/>
</dbReference>
<dbReference type="AlphaFoldDB" id="A0A6A7BPC7"/>
<reference evidence="2" key="1">
    <citation type="journal article" date="2020" name="Stud. Mycol.">
        <title>101 Dothideomycetes genomes: a test case for predicting lifestyles and emergence of pathogens.</title>
        <authorList>
            <person name="Haridas S."/>
            <person name="Albert R."/>
            <person name="Binder M."/>
            <person name="Bloem J."/>
            <person name="Labutti K."/>
            <person name="Salamov A."/>
            <person name="Andreopoulos B."/>
            <person name="Baker S."/>
            <person name="Barry K."/>
            <person name="Bills G."/>
            <person name="Bluhm B."/>
            <person name="Cannon C."/>
            <person name="Castanera R."/>
            <person name="Culley D."/>
            <person name="Daum C."/>
            <person name="Ezra D."/>
            <person name="Gonzalez J."/>
            <person name="Henrissat B."/>
            <person name="Kuo A."/>
            <person name="Liang C."/>
            <person name="Lipzen A."/>
            <person name="Lutzoni F."/>
            <person name="Magnuson J."/>
            <person name="Mondo S."/>
            <person name="Nolan M."/>
            <person name="Ohm R."/>
            <person name="Pangilinan J."/>
            <person name="Park H.-J."/>
            <person name="Ramirez L."/>
            <person name="Alfaro M."/>
            <person name="Sun H."/>
            <person name="Tritt A."/>
            <person name="Yoshinaga Y."/>
            <person name="Zwiers L.-H."/>
            <person name="Turgeon B."/>
            <person name="Goodwin S."/>
            <person name="Spatafora J."/>
            <person name="Crous P."/>
            <person name="Grigoriev I."/>
        </authorList>
    </citation>
    <scope>NUCLEOTIDE SEQUENCE</scope>
    <source>
        <strain evidence="2">CBS 480.64</strain>
    </source>
</reference>
<accession>A0A6A7BPC7</accession>
<protein>
    <submittedName>
        <fullName evidence="2">Uncharacterized protein</fullName>
    </submittedName>
</protein>
<feature type="transmembrane region" description="Helical" evidence="1">
    <location>
        <begin position="70"/>
        <end position="88"/>
    </location>
</feature>